<dbReference type="AlphaFoldDB" id="A0A087CU27"/>
<dbReference type="InterPro" id="IPR005543">
    <property type="entry name" value="PASTA_dom"/>
</dbReference>
<evidence type="ECO:0000313" key="5">
    <source>
        <dbReference type="Proteomes" id="UP000029078"/>
    </source>
</evidence>
<dbReference type="Gene3D" id="3.30.10.20">
    <property type="match status" value="1"/>
</dbReference>
<name>A0A087CU27_BIFRU</name>
<feature type="chain" id="PRO_5039713109" evidence="2">
    <location>
        <begin position="21"/>
        <end position="237"/>
    </location>
</feature>
<keyword evidence="5" id="KW-1185">Reference proteome</keyword>
<dbReference type="PROSITE" id="PS51178">
    <property type="entry name" value="PASTA"/>
    <property type="match status" value="1"/>
</dbReference>
<evidence type="ECO:0000259" key="3">
    <source>
        <dbReference type="PROSITE" id="PS51178"/>
    </source>
</evidence>
<accession>A0A087CU27</accession>
<feature type="signal peptide" evidence="2">
    <location>
        <begin position="1"/>
        <end position="20"/>
    </location>
</feature>
<feature type="compositionally biased region" description="Basic and acidic residues" evidence="1">
    <location>
        <begin position="184"/>
        <end position="197"/>
    </location>
</feature>
<feature type="region of interest" description="Disordered" evidence="1">
    <location>
        <begin position="184"/>
        <end position="213"/>
    </location>
</feature>
<dbReference type="RefSeq" id="WP_026646789.1">
    <property type="nucleotide sequence ID" value="NZ_JGZL01000013.1"/>
</dbReference>
<evidence type="ECO:0000313" key="4">
    <source>
        <dbReference type="EMBL" id="KFI86777.1"/>
    </source>
</evidence>
<comment type="caution">
    <text evidence="4">The sequence shown here is derived from an EMBL/GenBank/DDBJ whole genome shotgun (WGS) entry which is preliminary data.</text>
</comment>
<evidence type="ECO:0000256" key="1">
    <source>
        <dbReference type="SAM" id="MobiDB-lite"/>
    </source>
</evidence>
<feature type="domain" description="PASTA" evidence="3">
    <location>
        <begin position="38"/>
        <end position="113"/>
    </location>
</feature>
<proteinExistence type="predicted"/>
<dbReference type="Proteomes" id="UP000029078">
    <property type="component" value="Unassembled WGS sequence"/>
</dbReference>
<organism evidence="4 5">
    <name type="scientific">Bifidobacterium ruminantium</name>
    <dbReference type="NCBI Taxonomy" id="78346"/>
    <lineage>
        <taxon>Bacteria</taxon>
        <taxon>Bacillati</taxon>
        <taxon>Actinomycetota</taxon>
        <taxon>Actinomycetes</taxon>
        <taxon>Bifidobacteriales</taxon>
        <taxon>Bifidobacteriaceae</taxon>
        <taxon>Bifidobacterium</taxon>
    </lineage>
</organism>
<keyword evidence="2" id="KW-0732">Signal</keyword>
<dbReference type="Pfam" id="PF03793">
    <property type="entry name" value="PASTA"/>
    <property type="match status" value="1"/>
</dbReference>
<protein>
    <submittedName>
        <fullName evidence="4">PASTA domain-containing protein</fullName>
    </submittedName>
</protein>
<sequence>MKKLLTGVVIVLITAGMLNACSEMEDESPSSSSSEYTAPEYKEMPDLRHMSLEKAIATLHGEGWTDVEAVEENDGTESTVRLDQTGYHIASQNPHNGKTGVSTDTHVRLTVHKDRTRTISNLVAVNDPWDEAFEKLRSAGLERGCDYIYVGGAMGDYSQYYVKSVSDGDADNLPAIIVEDYRDKRRHEEQQQERDASGQEAHGGAFCSTEGDTAISDRSDNILTCQEASDGRLRWIS</sequence>
<dbReference type="CDD" id="cd06577">
    <property type="entry name" value="PASTA_pknB"/>
    <property type="match status" value="1"/>
</dbReference>
<gene>
    <name evidence="4" type="ORF">BRUM_1691</name>
</gene>
<dbReference type="EMBL" id="JGZL01000013">
    <property type="protein sequence ID" value="KFI86777.1"/>
    <property type="molecule type" value="Genomic_DNA"/>
</dbReference>
<evidence type="ECO:0000256" key="2">
    <source>
        <dbReference type="SAM" id="SignalP"/>
    </source>
</evidence>
<reference evidence="4 5" key="1">
    <citation type="submission" date="2014-03" db="EMBL/GenBank/DDBJ databases">
        <title>Genomics of Bifidobacteria.</title>
        <authorList>
            <person name="Ventura M."/>
            <person name="Milani C."/>
            <person name="Lugli G.A."/>
        </authorList>
    </citation>
    <scope>NUCLEOTIDE SEQUENCE [LARGE SCALE GENOMIC DNA]</scope>
    <source>
        <strain evidence="4 5">LMG 21811</strain>
    </source>
</reference>